<evidence type="ECO:0000313" key="3">
    <source>
        <dbReference type="EMBL" id="KAK8055831.1"/>
    </source>
</evidence>
<sequence>MDCPLPEETPGIHRSASPESRQLVLQHQGSRTNVAAEGYYRKAFLDPLGMAKTAVITPTEKDIPGYVVAAPREGKALDGGVTSASGGVFSATNDLAKLGISILNPIFETIDFSRRTRTLRGGGLGDLPEHPARHRPHRGHVPKLGDTGSYSSYLVLIPGYDMSFSVIHASGIADMAAQGAAKQLFAGVVSEAVLPALRAPAAVEVERNFAGTYTDGKSSSSLTVASNGTANNGAVLTLVSFTSDRHDMMAQLAAQLGSMSLVLQPAIATSGLGRQLSCQATPVVDPAVEGTATGLFSKQFAVNSDWLNNNGAT</sequence>
<dbReference type="InterPro" id="IPR058664">
    <property type="entry name" value="ARB_00930-like_C"/>
</dbReference>
<feature type="compositionally biased region" description="Basic residues" evidence="1">
    <location>
        <begin position="132"/>
        <end position="141"/>
    </location>
</feature>
<protein>
    <recommendedName>
        <fullName evidence="2">Beta-lactamase-like ARB-00930-like C-terminal domain-containing protein</fullName>
    </recommendedName>
</protein>
<dbReference type="InterPro" id="IPR012338">
    <property type="entry name" value="Beta-lactam/transpept-like"/>
</dbReference>
<gene>
    <name evidence="3" type="ORF">PG993_001058</name>
</gene>
<reference evidence="3 4" key="1">
    <citation type="submission" date="2023-01" db="EMBL/GenBank/DDBJ databases">
        <title>Analysis of 21 Apiospora genomes using comparative genomics revels a genus with tremendous synthesis potential of carbohydrate active enzymes and secondary metabolites.</title>
        <authorList>
            <person name="Sorensen T."/>
        </authorList>
    </citation>
    <scope>NUCLEOTIDE SEQUENCE [LARGE SCALE GENOMIC DNA]</scope>
    <source>
        <strain evidence="3 4">CBS 33761</strain>
    </source>
</reference>
<organism evidence="3 4">
    <name type="scientific">Apiospora rasikravindrae</name>
    <dbReference type="NCBI Taxonomy" id="990691"/>
    <lineage>
        <taxon>Eukaryota</taxon>
        <taxon>Fungi</taxon>
        <taxon>Dikarya</taxon>
        <taxon>Ascomycota</taxon>
        <taxon>Pezizomycotina</taxon>
        <taxon>Sordariomycetes</taxon>
        <taxon>Xylariomycetidae</taxon>
        <taxon>Amphisphaeriales</taxon>
        <taxon>Apiosporaceae</taxon>
        <taxon>Apiospora</taxon>
    </lineage>
</organism>
<dbReference type="EMBL" id="JAQQWK010000001">
    <property type="protein sequence ID" value="KAK8055831.1"/>
    <property type="molecule type" value="Genomic_DNA"/>
</dbReference>
<feature type="region of interest" description="Disordered" evidence="1">
    <location>
        <begin position="1"/>
        <end position="20"/>
    </location>
</feature>
<dbReference type="SUPFAM" id="SSF56601">
    <property type="entry name" value="beta-lactamase/transpeptidase-like"/>
    <property type="match status" value="1"/>
</dbReference>
<dbReference type="Gene3D" id="3.40.710.10">
    <property type="entry name" value="DD-peptidase/beta-lactamase superfamily"/>
    <property type="match status" value="1"/>
</dbReference>
<evidence type="ECO:0000313" key="4">
    <source>
        <dbReference type="Proteomes" id="UP001444661"/>
    </source>
</evidence>
<keyword evidence="4" id="KW-1185">Reference proteome</keyword>
<dbReference type="Proteomes" id="UP001444661">
    <property type="component" value="Unassembled WGS sequence"/>
</dbReference>
<proteinExistence type="predicted"/>
<name>A0ABR1UAA4_9PEZI</name>
<feature type="region of interest" description="Disordered" evidence="1">
    <location>
        <begin position="124"/>
        <end position="143"/>
    </location>
</feature>
<evidence type="ECO:0000256" key="1">
    <source>
        <dbReference type="SAM" id="MobiDB-lite"/>
    </source>
</evidence>
<evidence type="ECO:0000259" key="2">
    <source>
        <dbReference type="Pfam" id="PF26335"/>
    </source>
</evidence>
<comment type="caution">
    <text evidence="3">The sequence shown here is derived from an EMBL/GenBank/DDBJ whole genome shotgun (WGS) entry which is preliminary data.</text>
</comment>
<accession>A0ABR1UAA4</accession>
<feature type="domain" description="Beta-lactamase-like ARB-00930-like C-terminal" evidence="2">
    <location>
        <begin position="201"/>
        <end position="291"/>
    </location>
</feature>
<dbReference type="Pfam" id="PF26335">
    <property type="entry name" value="ARB_00930_C"/>
    <property type="match status" value="1"/>
</dbReference>